<accession>A0A069CYV5</accession>
<feature type="transmembrane region" description="Helical" evidence="1">
    <location>
        <begin position="49"/>
        <end position="67"/>
    </location>
</feature>
<dbReference type="EMBL" id="BAJS01000003">
    <property type="protein sequence ID" value="GAK35793.1"/>
    <property type="molecule type" value="Genomic_DNA"/>
</dbReference>
<dbReference type="eggNOG" id="ENOG5033DB5">
    <property type="taxonomic scope" value="Bacteria"/>
</dbReference>
<name>A0A069CYV5_9BACE</name>
<dbReference type="RefSeq" id="WP_024995864.1">
    <property type="nucleotide sequence ID" value="NZ_ATZI01000001.1"/>
</dbReference>
<evidence type="ECO:0000256" key="1">
    <source>
        <dbReference type="SAM" id="Phobius"/>
    </source>
</evidence>
<dbReference type="OrthoDB" id="1100394at2"/>
<evidence type="ECO:0008006" key="4">
    <source>
        <dbReference type="Google" id="ProtNLM"/>
    </source>
</evidence>
<keyword evidence="1" id="KW-1133">Transmembrane helix</keyword>
<keyword evidence="1" id="KW-0812">Transmembrane</keyword>
<evidence type="ECO:0000313" key="2">
    <source>
        <dbReference type="EMBL" id="GAK35793.1"/>
    </source>
</evidence>
<dbReference type="STRING" id="1121097.GCA_000428125_00590"/>
<comment type="caution">
    <text evidence="2">The sequence shown here is derived from an EMBL/GenBank/DDBJ whole genome shotgun (WGS) entry which is preliminary data.</text>
</comment>
<dbReference type="InterPro" id="IPR029087">
    <property type="entry name" value="Imm17"/>
</dbReference>
<keyword evidence="3" id="KW-1185">Reference proteome</keyword>
<proteinExistence type="predicted"/>
<feature type="transmembrane region" description="Helical" evidence="1">
    <location>
        <begin position="6"/>
        <end position="28"/>
    </location>
</feature>
<protein>
    <recommendedName>
        <fullName evidence="4">Immunity protein 17</fullName>
    </recommendedName>
</protein>
<keyword evidence="1" id="KW-0472">Membrane</keyword>
<sequence length="72" mass="8249">MSPQYFVQGLFALAGIVSILAAVLNWDWFFNTQNVQFIVKNVGRKRARLFYGILGLILVATAIFFFFQKESI</sequence>
<dbReference type="AlphaFoldDB" id="A0A069CYV5"/>
<evidence type="ECO:0000313" key="3">
    <source>
        <dbReference type="Proteomes" id="UP000027601"/>
    </source>
</evidence>
<dbReference type="Proteomes" id="UP000027601">
    <property type="component" value="Unassembled WGS sequence"/>
</dbReference>
<dbReference type="Pfam" id="PF15562">
    <property type="entry name" value="Imm17"/>
    <property type="match status" value="1"/>
</dbReference>
<reference evidence="2 3" key="1">
    <citation type="journal article" date="2015" name="Microbes Environ.">
        <title>Distribution and evolution of nitrogen fixation genes in the phylum bacteroidetes.</title>
        <authorList>
            <person name="Inoue J."/>
            <person name="Oshima K."/>
            <person name="Suda W."/>
            <person name="Sakamoto M."/>
            <person name="Iino T."/>
            <person name="Noda S."/>
            <person name="Hongoh Y."/>
            <person name="Hattori M."/>
            <person name="Ohkuma M."/>
        </authorList>
    </citation>
    <scope>NUCLEOTIDE SEQUENCE [LARGE SCALE GENOMIC DNA]</scope>
    <source>
        <strain evidence="2 3">JCM 15093</strain>
    </source>
</reference>
<gene>
    <name evidence="2" type="ORF">JCM15093_918</name>
</gene>
<organism evidence="2 3">
    <name type="scientific">Bacteroides graminisolvens DSM 19988 = JCM 15093</name>
    <dbReference type="NCBI Taxonomy" id="1121097"/>
    <lineage>
        <taxon>Bacteria</taxon>
        <taxon>Pseudomonadati</taxon>
        <taxon>Bacteroidota</taxon>
        <taxon>Bacteroidia</taxon>
        <taxon>Bacteroidales</taxon>
        <taxon>Bacteroidaceae</taxon>
        <taxon>Bacteroides</taxon>
    </lineage>
</organism>